<dbReference type="Proteomes" id="UP000228758">
    <property type="component" value="Unassembled WGS sequence"/>
</dbReference>
<dbReference type="RefSeq" id="WP_157802230.1">
    <property type="nucleotide sequence ID" value="NZ_PGFF01000001.1"/>
</dbReference>
<dbReference type="OrthoDB" id="5124616at2"/>
<comment type="caution">
    <text evidence="1">The sequence shown here is derived from an EMBL/GenBank/DDBJ whole genome shotgun (WGS) entry which is preliminary data.</text>
</comment>
<proteinExistence type="predicted"/>
<evidence type="ECO:0000313" key="1">
    <source>
        <dbReference type="EMBL" id="PJJ71444.1"/>
    </source>
</evidence>
<sequence>MGDSPVPPRRMAADALTADLEPRHEHALKRWGRALLGAALGDGVDEGFDLVVRRRDTGAVIMRTPADVGSPDFLLAQVEEDMRTKTLPEFLAEWRLPEDLPGLSA</sequence>
<dbReference type="EMBL" id="PGFF01000001">
    <property type="protein sequence ID" value="PJJ71444.1"/>
    <property type="molecule type" value="Genomic_DNA"/>
</dbReference>
<protein>
    <submittedName>
        <fullName evidence="1">Uncharacterized protein</fullName>
    </submittedName>
</protein>
<reference evidence="1 2" key="1">
    <citation type="submission" date="2017-11" db="EMBL/GenBank/DDBJ databases">
        <title>Genomic Encyclopedia of Archaeal and Bacterial Type Strains, Phase II (KMG-II): From Individual Species to Whole Genera.</title>
        <authorList>
            <person name="Goeker M."/>
        </authorList>
    </citation>
    <scope>NUCLEOTIDE SEQUENCE [LARGE SCALE GENOMIC DNA]</scope>
    <source>
        <strain evidence="1 2">DSM 27393</strain>
    </source>
</reference>
<accession>A0A2M9CHP8</accession>
<organism evidence="1 2">
    <name type="scientific">Diaminobutyricimonas aerilata</name>
    <dbReference type="NCBI Taxonomy" id="1162967"/>
    <lineage>
        <taxon>Bacteria</taxon>
        <taxon>Bacillati</taxon>
        <taxon>Actinomycetota</taxon>
        <taxon>Actinomycetes</taxon>
        <taxon>Micrococcales</taxon>
        <taxon>Microbacteriaceae</taxon>
        <taxon>Diaminobutyricimonas</taxon>
    </lineage>
</organism>
<gene>
    <name evidence="1" type="ORF">CLV46_0992</name>
</gene>
<keyword evidence="2" id="KW-1185">Reference proteome</keyword>
<evidence type="ECO:0000313" key="2">
    <source>
        <dbReference type="Proteomes" id="UP000228758"/>
    </source>
</evidence>
<name>A0A2M9CHP8_9MICO</name>
<dbReference type="AlphaFoldDB" id="A0A2M9CHP8"/>